<dbReference type="STRING" id="57577.A0A2K3N0S6"/>
<dbReference type="ExpressionAtlas" id="A0A2K3N0S6">
    <property type="expression patterns" value="baseline"/>
</dbReference>
<dbReference type="AlphaFoldDB" id="A0A2K3N0S6"/>
<evidence type="ECO:0000313" key="3">
    <source>
        <dbReference type="Proteomes" id="UP000236291"/>
    </source>
</evidence>
<dbReference type="PANTHER" id="PTHR36617">
    <property type="entry name" value="PROTEIN, PUTATIVE-RELATED"/>
    <property type="match status" value="1"/>
</dbReference>
<feature type="domain" description="Reverse transcriptase zinc-binding" evidence="1">
    <location>
        <begin position="132"/>
        <end position="227"/>
    </location>
</feature>
<name>A0A2K3N0S6_TRIPR</name>
<feature type="non-terminal residue" evidence="2">
    <location>
        <position position="402"/>
    </location>
</feature>
<accession>A0A2K3N0S6</accession>
<dbReference type="InterPro" id="IPR026960">
    <property type="entry name" value="RVT-Znf"/>
</dbReference>
<gene>
    <name evidence="2" type="ORF">L195_g019832</name>
</gene>
<reference evidence="2 3" key="2">
    <citation type="journal article" date="2017" name="Front. Plant Sci.">
        <title>Gene Classification and Mining of Molecular Markers Useful in Red Clover (Trifolium pratense) Breeding.</title>
        <authorList>
            <person name="Istvanek J."/>
            <person name="Dluhosova J."/>
            <person name="Dluhos P."/>
            <person name="Patkova L."/>
            <person name="Nedelnik J."/>
            <person name="Repkova J."/>
        </authorList>
    </citation>
    <scope>NUCLEOTIDE SEQUENCE [LARGE SCALE GENOMIC DNA]</scope>
    <source>
        <strain evidence="3">cv. Tatra</strain>
        <tissue evidence="2">Young leaves</tissue>
    </source>
</reference>
<dbReference type="Pfam" id="PF13966">
    <property type="entry name" value="zf-RVT"/>
    <property type="match status" value="1"/>
</dbReference>
<reference evidence="2 3" key="1">
    <citation type="journal article" date="2014" name="Am. J. Bot.">
        <title>Genome assembly and annotation for red clover (Trifolium pratense; Fabaceae).</title>
        <authorList>
            <person name="Istvanek J."/>
            <person name="Jaros M."/>
            <person name="Krenek A."/>
            <person name="Repkova J."/>
        </authorList>
    </citation>
    <scope>NUCLEOTIDE SEQUENCE [LARGE SCALE GENOMIC DNA]</scope>
    <source>
        <strain evidence="3">cv. Tatra</strain>
        <tissue evidence="2">Young leaves</tissue>
    </source>
</reference>
<evidence type="ECO:0000259" key="1">
    <source>
        <dbReference type="Pfam" id="PF13966"/>
    </source>
</evidence>
<dbReference type="EMBL" id="ASHM01014691">
    <property type="protein sequence ID" value="PNX96622.1"/>
    <property type="molecule type" value="Genomic_DNA"/>
</dbReference>
<dbReference type="SUPFAM" id="SSF102405">
    <property type="entry name" value="MCP/YpsA-like"/>
    <property type="match status" value="1"/>
</dbReference>
<proteinExistence type="predicted"/>
<sequence>MSRALSMNKASPWWNDLMKVGVVPGSDRLQGIFFKKIGNGGGTSFCHDAWVGAQPLKEAFPRLFLISSQKDCCASEVGHWEMGAWVWDLRWRRNLFVWEEELRDLLVDVLTPIQLSNSLDEWRCHYSNGGIFTVSSLYRHLSDSIIPPFSFDQELVRDLGYLWKSLAPSKVIVFSWQLLLRRLPTRVNLAKRGIVGNDVDSFCVLCPLNLECEEHLFGGCAFAESLWSKVFTWFGWVGAVPRDPLKIFQKFSVGRGNGKRLKGLLAVWHVVVWAIWRTRNDVIFNSKVPVMDEELLAIQQQGPRAIGFFGTRNMGFMHQELIEILSYAMVITKNHIYTSGASGTNAAVIRGALRAEKPELLTVILPQSLSKQPPESQELLSKEALFYRVLVFCHSDCAPLNM</sequence>
<organism evidence="2 3">
    <name type="scientific">Trifolium pratense</name>
    <name type="common">Red clover</name>
    <dbReference type="NCBI Taxonomy" id="57577"/>
    <lineage>
        <taxon>Eukaryota</taxon>
        <taxon>Viridiplantae</taxon>
        <taxon>Streptophyta</taxon>
        <taxon>Embryophyta</taxon>
        <taxon>Tracheophyta</taxon>
        <taxon>Spermatophyta</taxon>
        <taxon>Magnoliopsida</taxon>
        <taxon>eudicotyledons</taxon>
        <taxon>Gunneridae</taxon>
        <taxon>Pentapetalae</taxon>
        <taxon>rosids</taxon>
        <taxon>fabids</taxon>
        <taxon>Fabales</taxon>
        <taxon>Fabaceae</taxon>
        <taxon>Papilionoideae</taxon>
        <taxon>50 kb inversion clade</taxon>
        <taxon>NPAAA clade</taxon>
        <taxon>Hologalegina</taxon>
        <taxon>IRL clade</taxon>
        <taxon>Trifolieae</taxon>
        <taxon>Trifolium</taxon>
    </lineage>
</organism>
<protein>
    <recommendedName>
        <fullName evidence="1">Reverse transcriptase zinc-binding domain-containing protein</fullName>
    </recommendedName>
</protein>
<comment type="caution">
    <text evidence="2">The sequence shown here is derived from an EMBL/GenBank/DDBJ whole genome shotgun (WGS) entry which is preliminary data.</text>
</comment>
<dbReference type="PANTHER" id="PTHR36617:SF16">
    <property type="entry name" value="OS04G0516500 PROTEIN"/>
    <property type="match status" value="1"/>
</dbReference>
<dbReference type="Proteomes" id="UP000236291">
    <property type="component" value="Unassembled WGS sequence"/>
</dbReference>
<evidence type="ECO:0000313" key="2">
    <source>
        <dbReference type="EMBL" id="PNX96622.1"/>
    </source>
</evidence>